<dbReference type="OrthoDB" id="1190610at2"/>
<accession>A0A1I4VG84</accession>
<dbReference type="EMBL" id="FOVD01000001">
    <property type="protein sequence ID" value="SFN00103.1"/>
    <property type="molecule type" value="Genomic_DNA"/>
</dbReference>
<dbReference type="AlphaFoldDB" id="A0A1I4VG84"/>
<gene>
    <name evidence="1" type="ORF">SAMN05421594_0257</name>
</gene>
<name>A0A1I4VG84_CHROL</name>
<keyword evidence="2" id="KW-1185">Reference proteome</keyword>
<reference evidence="2" key="1">
    <citation type="submission" date="2016-10" db="EMBL/GenBank/DDBJ databases">
        <authorList>
            <person name="Varghese N."/>
            <person name="Submissions S."/>
        </authorList>
    </citation>
    <scope>NUCLEOTIDE SEQUENCE [LARGE SCALE GENOMIC DNA]</scope>
    <source>
        <strain evidence="2">DSM 25575</strain>
    </source>
</reference>
<dbReference type="Proteomes" id="UP000198769">
    <property type="component" value="Unassembled WGS sequence"/>
</dbReference>
<protein>
    <submittedName>
        <fullName evidence="1">Bacteriocin-type signal sequence-containing protein</fullName>
    </submittedName>
</protein>
<organism evidence="1 2">
    <name type="scientific">Chryseobacterium oleae</name>
    <dbReference type="NCBI Taxonomy" id="491207"/>
    <lineage>
        <taxon>Bacteria</taxon>
        <taxon>Pseudomonadati</taxon>
        <taxon>Bacteroidota</taxon>
        <taxon>Flavobacteriia</taxon>
        <taxon>Flavobacteriales</taxon>
        <taxon>Weeksellaceae</taxon>
        <taxon>Chryseobacterium group</taxon>
        <taxon>Chryseobacterium</taxon>
    </lineage>
</organism>
<evidence type="ECO:0000313" key="2">
    <source>
        <dbReference type="Proteomes" id="UP000198769"/>
    </source>
</evidence>
<proteinExistence type="predicted"/>
<dbReference type="RefSeq" id="WP_139221961.1">
    <property type="nucleotide sequence ID" value="NZ_FOVD01000001.1"/>
</dbReference>
<dbReference type="InterPro" id="IPR010133">
    <property type="entry name" value="Bacteriocin_signal_seq"/>
</dbReference>
<evidence type="ECO:0000313" key="1">
    <source>
        <dbReference type="EMBL" id="SFN00103.1"/>
    </source>
</evidence>
<sequence>MKNSFLQRGKKLSKKELKTIAGGKLDCMEPVLCTDPPCEVFSSDDPRACTKISVGCAQKICRPQ</sequence>
<dbReference type="NCBIfam" id="TIGR01847">
    <property type="entry name" value="bacteriocin_sig"/>
    <property type="match status" value="1"/>
</dbReference>